<keyword evidence="4" id="KW-1185">Reference proteome</keyword>
<evidence type="ECO:0000313" key="3">
    <source>
        <dbReference type="EMBL" id="MCS0604191.1"/>
    </source>
</evidence>
<dbReference type="PROSITE" id="PS51257">
    <property type="entry name" value="PROKAR_LIPOPROTEIN"/>
    <property type="match status" value="1"/>
</dbReference>
<feature type="compositionally biased region" description="Gly residues" evidence="1">
    <location>
        <begin position="102"/>
        <end position="115"/>
    </location>
</feature>
<keyword evidence="2" id="KW-0732">Signal</keyword>
<reference evidence="3 4" key="1">
    <citation type="submission" date="2022-08" db="EMBL/GenBank/DDBJ databases">
        <authorList>
            <person name="Somphong A."/>
            <person name="Phongsopitanun W."/>
        </authorList>
    </citation>
    <scope>NUCLEOTIDE SEQUENCE [LARGE SCALE GENOMIC DNA]</scope>
    <source>
        <strain evidence="3 4">LP11</strain>
    </source>
</reference>
<protein>
    <submittedName>
        <fullName evidence="3">Uncharacterized protein</fullName>
    </submittedName>
</protein>
<sequence>MRLRSMAVAAALGTAVLTAVPAVIAPSTAFACGGSTLCQDEDPGDDGGGGDSGGDWGGGDPGGWGGGGDGGGGWGGGDSGGDSGGGDYGGGGNAGYGDYGNYGDGDAGGDPGSTGEGLPNVSEGEIGQPVDATLPTVVVSGTATRPSAPESPEIPSFSWSDGGGGGGSGAGPLVTLYREGRKWEDQQNCYVNDLNVPKKVSDTFGYNVAFEVSTNISAKASDLLSATLGTKLNTTVTRSFTSEVTIEPGGSWAPYVEYQTKVYAITTYNLFGQYTTEYVNVTAPTGKVTGRECR</sequence>
<comment type="caution">
    <text evidence="3">The sequence shown here is derived from an EMBL/GenBank/DDBJ whole genome shotgun (WGS) entry which is preliminary data.</text>
</comment>
<feature type="compositionally biased region" description="Gly residues" evidence="1">
    <location>
        <begin position="161"/>
        <end position="170"/>
    </location>
</feature>
<accession>A0ABT2B6S1</accession>
<evidence type="ECO:0000256" key="2">
    <source>
        <dbReference type="SAM" id="SignalP"/>
    </source>
</evidence>
<evidence type="ECO:0000313" key="4">
    <source>
        <dbReference type="Proteomes" id="UP001205612"/>
    </source>
</evidence>
<feature type="compositionally biased region" description="Gly residues" evidence="1">
    <location>
        <begin position="46"/>
        <end position="86"/>
    </location>
</feature>
<feature type="region of interest" description="Disordered" evidence="1">
    <location>
        <begin position="41"/>
        <end position="86"/>
    </location>
</feature>
<dbReference type="RefSeq" id="WP_258780825.1">
    <property type="nucleotide sequence ID" value="NZ_JANUGP010000020.1"/>
</dbReference>
<organism evidence="3 4">
    <name type="scientific">Streptomyces pyxinicus</name>
    <dbReference type="NCBI Taxonomy" id="2970331"/>
    <lineage>
        <taxon>Bacteria</taxon>
        <taxon>Bacillati</taxon>
        <taxon>Actinomycetota</taxon>
        <taxon>Actinomycetes</taxon>
        <taxon>Kitasatosporales</taxon>
        <taxon>Streptomycetaceae</taxon>
        <taxon>Streptomyces</taxon>
    </lineage>
</organism>
<proteinExistence type="predicted"/>
<dbReference type="Proteomes" id="UP001205612">
    <property type="component" value="Unassembled WGS sequence"/>
</dbReference>
<feature type="chain" id="PRO_5045720793" evidence="2">
    <location>
        <begin position="32"/>
        <end position="294"/>
    </location>
</feature>
<dbReference type="Pfam" id="PF19990">
    <property type="entry name" value="DUF6426"/>
    <property type="match status" value="1"/>
</dbReference>
<feature type="region of interest" description="Disordered" evidence="1">
    <location>
        <begin position="102"/>
        <end position="172"/>
    </location>
</feature>
<name>A0ABT2B6S1_9ACTN</name>
<dbReference type="EMBL" id="JANUGP010000020">
    <property type="protein sequence ID" value="MCS0604191.1"/>
    <property type="molecule type" value="Genomic_DNA"/>
</dbReference>
<gene>
    <name evidence="3" type="ORF">NX794_23680</name>
</gene>
<feature type="signal peptide" evidence="2">
    <location>
        <begin position="1"/>
        <end position="31"/>
    </location>
</feature>
<evidence type="ECO:0000256" key="1">
    <source>
        <dbReference type="SAM" id="MobiDB-lite"/>
    </source>
</evidence>
<dbReference type="InterPro" id="IPR046311">
    <property type="entry name" value="DUF6426"/>
</dbReference>